<dbReference type="Pfam" id="PF05380">
    <property type="entry name" value="Peptidase_A17"/>
    <property type="match status" value="1"/>
</dbReference>
<proteinExistence type="predicted"/>
<evidence type="ECO:0000313" key="2">
    <source>
        <dbReference type="EMBL" id="RLU19816.1"/>
    </source>
</evidence>
<reference evidence="2 3" key="1">
    <citation type="journal article" date="2018" name="Genome Res.">
        <title>The genomic architecture and molecular evolution of ant odorant receptors.</title>
        <authorList>
            <person name="McKenzie S.K."/>
            <person name="Kronauer D.J.C."/>
        </authorList>
    </citation>
    <scope>NUCLEOTIDE SEQUENCE [LARGE SCALE GENOMIC DNA]</scope>
    <source>
        <strain evidence="2">Clonal line C1</strain>
    </source>
</reference>
<feature type="non-terminal residue" evidence="2">
    <location>
        <position position="1"/>
    </location>
</feature>
<accession>A0A3L8DHL1</accession>
<protein>
    <recommendedName>
        <fullName evidence="4">Peptidase aspartic putative domain-containing protein</fullName>
    </recommendedName>
</protein>
<sequence length="396" mass="43356">TADSCSDAVADPVKDGSSSASSESPTEIKSLLASADRSQRKQVLLATALVTLSSPNGRTAVVRALLDQGSEVTFVTEKAPAFFTTAVIMKNLTSYSPDHGATLNSLEYLSHVEWADPNPASSDPIDILIGADIYGDILREGLLRGFELRKWASNSASLLSDLDDADHGLACNKTLQSSERLNVLEIRWNPNIDVFEFQVSRSESLPNTKRAILSSIAKLYDPLGWVTPVVISAKIFMQRLWRHNLGWDETLPDALLHHWTTFYDRLDHLNLLPIPRWTRLEATTKKIELHGFSDASNAALAAVVYLKTVSGVTSPQTPILPTARRGDCSETKFVSISCGGTVRPGCPDPRNTGLILHSVSRPKPCSKKSPPYYIVSRIANRGTCQIDILRGLGFFK</sequence>
<evidence type="ECO:0008006" key="4">
    <source>
        <dbReference type="Google" id="ProtNLM"/>
    </source>
</evidence>
<evidence type="ECO:0000313" key="3">
    <source>
        <dbReference type="Proteomes" id="UP000279307"/>
    </source>
</evidence>
<dbReference type="AlphaFoldDB" id="A0A3L8DHL1"/>
<name>A0A3L8DHL1_OOCBI</name>
<gene>
    <name evidence="2" type="ORF">DMN91_008375</name>
</gene>
<organism evidence="2 3">
    <name type="scientific">Ooceraea biroi</name>
    <name type="common">Clonal raider ant</name>
    <name type="synonym">Cerapachys biroi</name>
    <dbReference type="NCBI Taxonomy" id="2015173"/>
    <lineage>
        <taxon>Eukaryota</taxon>
        <taxon>Metazoa</taxon>
        <taxon>Ecdysozoa</taxon>
        <taxon>Arthropoda</taxon>
        <taxon>Hexapoda</taxon>
        <taxon>Insecta</taxon>
        <taxon>Pterygota</taxon>
        <taxon>Neoptera</taxon>
        <taxon>Endopterygota</taxon>
        <taxon>Hymenoptera</taxon>
        <taxon>Apocrita</taxon>
        <taxon>Aculeata</taxon>
        <taxon>Formicoidea</taxon>
        <taxon>Formicidae</taxon>
        <taxon>Dorylinae</taxon>
        <taxon>Ooceraea</taxon>
    </lineage>
</organism>
<dbReference type="EMBL" id="QOIP01000008">
    <property type="protein sequence ID" value="RLU19816.1"/>
    <property type="molecule type" value="Genomic_DNA"/>
</dbReference>
<dbReference type="OrthoDB" id="7553448at2759"/>
<feature type="region of interest" description="Disordered" evidence="1">
    <location>
        <begin position="1"/>
        <end position="28"/>
    </location>
</feature>
<dbReference type="InterPro" id="IPR008042">
    <property type="entry name" value="Retrotrans_Pao"/>
</dbReference>
<evidence type="ECO:0000256" key="1">
    <source>
        <dbReference type="SAM" id="MobiDB-lite"/>
    </source>
</evidence>
<dbReference type="PANTHER" id="PTHR47331:SF6">
    <property type="entry name" value="DOUBLECORTIN DOMAIN-CONTAINING PROTEIN"/>
    <property type="match status" value="1"/>
</dbReference>
<comment type="caution">
    <text evidence="2">The sequence shown here is derived from an EMBL/GenBank/DDBJ whole genome shotgun (WGS) entry which is preliminary data.</text>
</comment>
<dbReference type="Proteomes" id="UP000279307">
    <property type="component" value="Chromosome 8"/>
</dbReference>
<dbReference type="PANTHER" id="PTHR47331">
    <property type="entry name" value="PHD-TYPE DOMAIN-CONTAINING PROTEIN"/>
    <property type="match status" value="1"/>
</dbReference>